<dbReference type="PANTHER" id="PTHR43245">
    <property type="entry name" value="BIFUNCTIONAL POLYMYXIN RESISTANCE PROTEIN ARNA"/>
    <property type="match status" value="1"/>
</dbReference>
<dbReference type="InterPro" id="IPR036291">
    <property type="entry name" value="NAD(P)-bd_dom_sf"/>
</dbReference>
<gene>
    <name evidence="2" type="ORF">HLB23_08940</name>
</gene>
<dbReference type="Gene3D" id="3.40.50.720">
    <property type="entry name" value="NAD(P)-binding Rossmann-like Domain"/>
    <property type="match status" value="1"/>
</dbReference>
<name>A0A849C2C1_9NOCA</name>
<keyword evidence="3" id="KW-1185">Reference proteome</keyword>
<feature type="domain" description="NAD-dependent epimerase/dehydratase" evidence="1">
    <location>
        <begin position="7"/>
        <end position="209"/>
    </location>
</feature>
<dbReference type="RefSeq" id="WP_067517989.1">
    <property type="nucleotide sequence ID" value="NZ_JABELX010000003.1"/>
</dbReference>
<dbReference type="PANTHER" id="PTHR43245:SF13">
    <property type="entry name" value="UDP-D-APIOSE_UDP-D-XYLOSE SYNTHASE 2"/>
    <property type="match status" value="1"/>
</dbReference>
<reference evidence="2 3" key="1">
    <citation type="submission" date="2020-05" db="EMBL/GenBank/DDBJ databases">
        <title>MicrobeNet Type strains.</title>
        <authorList>
            <person name="Nicholson A.C."/>
        </authorList>
    </citation>
    <scope>NUCLEOTIDE SEQUENCE [LARGE SCALE GENOMIC DNA]</scope>
    <source>
        <strain evidence="2 3">JCM 3224</strain>
    </source>
</reference>
<sequence length="307" mass="32549">MGRHVIAGAGQVGAHLARHLLAQGHEVVVVTRSGSGPAEAERVTADVTDSERLTQITKGADALHNCAGPAYTRWARDWPPLAASLLTAAEATDAVLVTAGNLYGYGPVNGPMTEDLPLTAPGTKGQVRARMWTDALAAHEAGRARITEVRGSDYFGPGASDQTPVGTRFVPSLLAGKRTVYLGDPDQPHSWTYLPDVATAMATVATDERAWGKPWHVPNNPPLSARALAERLCAHAEAPAPRVTPIPGPIRFALELASPLVRELKETRYQFDRPFIVDSSAFETTFGVTATPLDEAVAATVAAARND</sequence>
<comment type="caution">
    <text evidence="2">The sequence shown here is derived from an EMBL/GenBank/DDBJ whole genome shotgun (WGS) entry which is preliminary data.</text>
</comment>
<evidence type="ECO:0000313" key="2">
    <source>
        <dbReference type="EMBL" id="NNH69987.1"/>
    </source>
</evidence>
<protein>
    <submittedName>
        <fullName evidence="2">NAD-dependent epimerase/dehydratase family protein</fullName>
    </submittedName>
</protein>
<dbReference type="InterPro" id="IPR001509">
    <property type="entry name" value="Epimerase_deHydtase"/>
</dbReference>
<dbReference type="Proteomes" id="UP000586827">
    <property type="component" value="Unassembled WGS sequence"/>
</dbReference>
<evidence type="ECO:0000259" key="1">
    <source>
        <dbReference type="Pfam" id="PF01370"/>
    </source>
</evidence>
<dbReference type="Pfam" id="PF01370">
    <property type="entry name" value="Epimerase"/>
    <property type="match status" value="1"/>
</dbReference>
<accession>A0A849C2C1</accession>
<organism evidence="2 3">
    <name type="scientific">Nocardia uniformis</name>
    <dbReference type="NCBI Taxonomy" id="53432"/>
    <lineage>
        <taxon>Bacteria</taxon>
        <taxon>Bacillati</taxon>
        <taxon>Actinomycetota</taxon>
        <taxon>Actinomycetes</taxon>
        <taxon>Mycobacteriales</taxon>
        <taxon>Nocardiaceae</taxon>
        <taxon>Nocardia</taxon>
    </lineage>
</organism>
<dbReference type="EMBL" id="JABELX010000003">
    <property type="protein sequence ID" value="NNH69987.1"/>
    <property type="molecule type" value="Genomic_DNA"/>
</dbReference>
<dbReference type="AlphaFoldDB" id="A0A849C2C1"/>
<proteinExistence type="predicted"/>
<evidence type="ECO:0000313" key="3">
    <source>
        <dbReference type="Proteomes" id="UP000586827"/>
    </source>
</evidence>
<dbReference type="SUPFAM" id="SSF51735">
    <property type="entry name" value="NAD(P)-binding Rossmann-fold domains"/>
    <property type="match status" value="1"/>
</dbReference>
<dbReference type="InterPro" id="IPR050177">
    <property type="entry name" value="Lipid_A_modif_metabolic_enz"/>
</dbReference>